<reference evidence="2" key="1">
    <citation type="journal article" date="2014" name="Int. J. Syst. Evol. Microbiol.">
        <title>Complete genome sequence of Corynebacterium casei LMG S-19264T (=DSM 44701T), isolated from a smear-ripened cheese.</title>
        <authorList>
            <consortium name="US DOE Joint Genome Institute (JGI-PGF)"/>
            <person name="Walter F."/>
            <person name="Albersmeier A."/>
            <person name="Kalinowski J."/>
            <person name="Ruckert C."/>
        </authorList>
    </citation>
    <scope>NUCLEOTIDE SEQUENCE</scope>
    <source>
        <strain evidence="2">NBRC 108769</strain>
    </source>
</reference>
<evidence type="ECO:0000259" key="1">
    <source>
        <dbReference type="Pfam" id="PF00534"/>
    </source>
</evidence>
<proteinExistence type="predicted"/>
<name>A0AA37WFV0_9BACT</name>
<reference evidence="2" key="2">
    <citation type="submission" date="2023-01" db="EMBL/GenBank/DDBJ databases">
        <title>Draft genome sequence of Portibacter lacus strain NBRC 108769.</title>
        <authorList>
            <person name="Sun Q."/>
            <person name="Mori K."/>
        </authorList>
    </citation>
    <scope>NUCLEOTIDE SEQUENCE</scope>
    <source>
        <strain evidence="2">NBRC 108769</strain>
    </source>
</reference>
<comment type="caution">
    <text evidence="2">The sequence shown here is derived from an EMBL/GenBank/DDBJ whole genome shotgun (WGS) entry which is preliminary data.</text>
</comment>
<feature type="domain" description="Glycosyl transferase family 1" evidence="1">
    <location>
        <begin position="186"/>
        <end position="355"/>
    </location>
</feature>
<dbReference type="PANTHER" id="PTHR45947">
    <property type="entry name" value="SULFOQUINOVOSYL TRANSFERASE SQD2"/>
    <property type="match status" value="1"/>
</dbReference>
<sequence length="393" mass="45798">MKVLHLFNEYLPFSEIWAYNLLCEMENTDVVIGAFYYNDQFKNEAFEFIPRKRSSEISELLNNPATNIFRRINNKRRFSKLKADFQEIQNWITVNRPDLIHFHFGTTAVKFERIWNNSINIPFVVSFYGYDYEKAIYDHPKLKEEYKMLFEKVSSVFVEGTNGVDLLSILGLNRSKIKVLRLGVDTENIVFQKRKISRPLKFIQIANFLEKKGQVFIVEAVNQMQDIWKDKIHITLIGNHSSEYGTKVLDLIQEYNINSFFTIKGIIPYQEIQKELRNNHVFIHPSCYAKDMDCEGGAPTILLDAQASGMPIVSTLHCDIPSYVQHGNTGFLTPEKDVNGIIESINKFLEMDNSEYVEMCKSSRAHIEKDYNVKQNARLIEQEYANFTAAKYE</sequence>
<evidence type="ECO:0000313" key="2">
    <source>
        <dbReference type="EMBL" id="GLR19017.1"/>
    </source>
</evidence>
<dbReference type="Pfam" id="PF00534">
    <property type="entry name" value="Glycos_transf_1"/>
    <property type="match status" value="1"/>
</dbReference>
<keyword evidence="3" id="KW-1185">Reference proteome</keyword>
<dbReference type="EMBL" id="BSOH01000023">
    <property type="protein sequence ID" value="GLR19017.1"/>
    <property type="molecule type" value="Genomic_DNA"/>
</dbReference>
<evidence type="ECO:0000313" key="3">
    <source>
        <dbReference type="Proteomes" id="UP001156666"/>
    </source>
</evidence>
<accession>A0AA37WFV0</accession>
<dbReference type="Proteomes" id="UP001156666">
    <property type="component" value="Unassembled WGS sequence"/>
</dbReference>
<dbReference type="InterPro" id="IPR001296">
    <property type="entry name" value="Glyco_trans_1"/>
</dbReference>
<dbReference type="PANTHER" id="PTHR45947:SF15">
    <property type="entry name" value="TEICHURONIC ACID BIOSYNTHESIS GLYCOSYLTRANSFERASE TUAC-RELATED"/>
    <property type="match status" value="1"/>
</dbReference>
<dbReference type="InterPro" id="IPR050194">
    <property type="entry name" value="Glycosyltransferase_grp1"/>
</dbReference>
<dbReference type="RefSeq" id="WP_235292962.1">
    <property type="nucleotide sequence ID" value="NZ_BSOH01000023.1"/>
</dbReference>
<dbReference type="AlphaFoldDB" id="A0AA37WFV0"/>
<dbReference type="Gene3D" id="3.40.50.2000">
    <property type="entry name" value="Glycogen Phosphorylase B"/>
    <property type="match status" value="2"/>
</dbReference>
<organism evidence="2 3">
    <name type="scientific">Portibacter lacus</name>
    <dbReference type="NCBI Taxonomy" id="1099794"/>
    <lineage>
        <taxon>Bacteria</taxon>
        <taxon>Pseudomonadati</taxon>
        <taxon>Bacteroidota</taxon>
        <taxon>Saprospiria</taxon>
        <taxon>Saprospirales</taxon>
        <taxon>Haliscomenobacteraceae</taxon>
        <taxon>Portibacter</taxon>
    </lineage>
</organism>
<protein>
    <recommendedName>
        <fullName evidence="1">Glycosyl transferase family 1 domain-containing protein</fullName>
    </recommendedName>
</protein>
<dbReference type="SUPFAM" id="SSF53756">
    <property type="entry name" value="UDP-Glycosyltransferase/glycogen phosphorylase"/>
    <property type="match status" value="1"/>
</dbReference>
<gene>
    <name evidence="2" type="ORF">GCM10007940_36330</name>
</gene>
<dbReference type="GO" id="GO:0016757">
    <property type="term" value="F:glycosyltransferase activity"/>
    <property type="evidence" value="ECO:0007669"/>
    <property type="project" value="InterPro"/>
</dbReference>